<keyword evidence="3 5" id="KW-1133">Transmembrane helix</keyword>
<dbReference type="PANTHER" id="PTHR23514">
    <property type="entry name" value="BYPASS OF STOP CODON PROTEIN 6"/>
    <property type="match status" value="1"/>
</dbReference>
<evidence type="ECO:0000313" key="7">
    <source>
        <dbReference type="EMBL" id="MBB6038101.1"/>
    </source>
</evidence>
<reference evidence="7 8" key="1">
    <citation type="submission" date="2020-08" db="EMBL/GenBank/DDBJ databases">
        <title>Genomic Encyclopedia of Type Strains, Phase IV (KMG-IV): sequencing the most valuable type-strain genomes for metagenomic binning, comparative biology and taxonomic classification.</title>
        <authorList>
            <person name="Goeker M."/>
        </authorList>
    </citation>
    <scope>NUCLEOTIDE SEQUENCE [LARGE SCALE GENOMIC DNA]</scope>
    <source>
        <strain evidence="7 8">YIM 65646</strain>
    </source>
</reference>
<dbReference type="CDD" id="cd17393">
    <property type="entry name" value="MFS_MosC_like"/>
    <property type="match status" value="1"/>
</dbReference>
<dbReference type="RefSeq" id="WP_184790905.1">
    <property type="nucleotide sequence ID" value="NZ_BONT01000047.1"/>
</dbReference>
<proteinExistence type="predicted"/>
<feature type="transmembrane region" description="Helical" evidence="5">
    <location>
        <begin position="41"/>
        <end position="60"/>
    </location>
</feature>
<evidence type="ECO:0000256" key="4">
    <source>
        <dbReference type="ARBA" id="ARBA00023136"/>
    </source>
</evidence>
<feature type="transmembrane region" description="Helical" evidence="5">
    <location>
        <begin position="294"/>
        <end position="314"/>
    </location>
</feature>
<dbReference type="InterPro" id="IPR011701">
    <property type="entry name" value="MFS"/>
</dbReference>
<dbReference type="InterPro" id="IPR036259">
    <property type="entry name" value="MFS_trans_sf"/>
</dbReference>
<organism evidence="7 8">
    <name type="scientific">Phytomonospora endophytica</name>
    <dbReference type="NCBI Taxonomy" id="714109"/>
    <lineage>
        <taxon>Bacteria</taxon>
        <taxon>Bacillati</taxon>
        <taxon>Actinomycetota</taxon>
        <taxon>Actinomycetes</taxon>
        <taxon>Micromonosporales</taxon>
        <taxon>Micromonosporaceae</taxon>
        <taxon>Phytomonospora</taxon>
    </lineage>
</organism>
<feature type="transmembrane region" description="Helical" evidence="5">
    <location>
        <begin position="160"/>
        <end position="184"/>
    </location>
</feature>
<dbReference type="PROSITE" id="PS50850">
    <property type="entry name" value="MFS"/>
    <property type="match status" value="1"/>
</dbReference>
<evidence type="ECO:0000313" key="8">
    <source>
        <dbReference type="Proteomes" id="UP000548476"/>
    </source>
</evidence>
<evidence type="ECO:0000256" key="5">
    <source>
        <dbReference type="SAM" id="Phobius"/>
    </source>
</evidence>
<dbReference type="GO" id="GO:0022857">
    <property type="term" value="F:transmembrane transporter activity"/>
    <property type="evidence" value="ECO:0007669"/>
    <property type="project" value="InterPro"/>
</dbReference>
<comment type="caution">
    <text evidence="7">The sequence shown here is derived from an EMBL/GenBank/DDBJ whole genome shotgun (WGS) entry which is preliminary data.</text>
</comment>
<dbReference type="EMBL" id="JACHGT010000015">
    <property type="protein sequence ID" value="MBB6038101.1"/>
    <property type="molecule type" value="Genomic_DNA"/>
</dbReference>
<feature type="transmembrane region" description="Helical" evidence="5">
    <location>
        <begin position="133"/>
        <end position="154"/>
    </location>
</feature>
<comment type="subcellular location">
    <subcellularLocation>
        <location evidence="1">Cell membrane</location>
        <topology evidence="1">Multi-pass membrane protein</topology>
    </subcellularLocation>
</comment>
<dbReference type="PANTHER" id="PTHR23514:SF13">
    <property type="entry name" value="INNER MEMBRANE PROTEIN YBJJ"/>
    <property type="match status" value="1"/>
</dbReference>
<name>A0A841FL95_9ACTN</name>
<feature type="transmembrane region" description="Helical" evidence="5">
    <location>
        <begin position="196"/>
        <end position="216"/>
    </location>
</feature>
<evidence type="ECO:0000256" key="1">
    <source>
        <dbReference type="ARBA" id="ARBA00004651"/>
    </source>
</evidence>
<keyword evidence="2 5" id="KW-0812">Transmembrane</keyword>
<dbReference type="SUPFAM" id="SSF103473">
    <property type="entry name" value="MFS general substrate transporter"/>
    <property type="match status" value="1"/>
</dbReference>
<dbReference type="GO" id="GO:0005886">
    <property type="term" value="C:plasma membrane"/>
    <property type="evidence" value="ECO:0007669"/>
    <property type="project" value="UniProtKB-SubCell"/>
</dbReference>
<feature type="transmembrane region" description="Helical" evidence="5">
    <location>
        <begin position="268"/>
        <end position="288"/>
    </location>
</feature>
<feature type="domain" description="Major facilitator superfamily (MFS) profile" evidence="6">
    <location>
        <begin position="6"/>
        <end position="379"/>
    </location>
</feature>
<dbReference type="Proteomes" id="UP000548476">
    <property type="component" value="Unassembled WGS sequence"/>
</dbReference>
<evidence type="ECO:0000256" key="3">
    <source>
        <dbReference type="ARBA" id="ARBA00022989"/>
    </source>
</evidence>
<dbReference type="Gene3D" id="1.20.1250.20">
    <property type="entry name" value="MFS general substrate transporter like domains"/>
    <property type="match status" value="2"/>
</dbReference>
<evidence type="ECO:0000256" key="2">
    <source>
        <dbReference type="ARBA" id="ARBA00022692"/>
    </source>
</evidence>
<dbReference type="Pfam" id="PF07690">
    <property type="entry name" value="MFS_1"/>
    <property type="match status" value="1"/>
</dbReference>
<dbReference type="InterPro" id="IPR020846">
    <property type="entry name" value="MFS_dom"/>
</dbReference>
<dbReference type="AlphaFoldDB" id="A0A841FL95"/>
<feature type="transmembrane region" description="Helical" evidence="5">
    <location>
        <begin position="236"/>
        <end position="256"/>
    </location>
</feature>
<gene>
    <name evidence="7" type="ORF">HNR73_005981</name>
</gene>
<feature type="transmembrane region" description="Helical" evidence="5">
    <location>
        <begin position="326"/>
        <end position="348"/>
    </location>
</feature>
<accession>A0A841FL95</accession>
<evidence type="ECO:0000259" key="6">
    <source>
        <dbReference type="PROSITE" id="PS50850"/>
    </source>
</evidence>
<protein>
    <submittedName>
        <fullName evidence="7">MFS family permease</fullName>
    </submittedName>
</protein>
<dbReference type="InterPro" id="IPR051788">
    <property type="entry name" value="MFS_Transporter"/>
</dbReference>
<keyword evidence="8" id="KW-1185">Reference proteome</keyword>
<keyword evidence="4 5" id="KW-0472">Membrane</keyword>
<sequence>MDHRRTRIAIALVFAVHGTVSGSFAARLLSIKEGLEVGSGLLGAALMAQALGAFVAMSMASRLIHRFGAKGALRVSMVAWPLALPLPALMPNIYTFAAAMFIMGAAAGTSTITTNAQAVVVEHEVGRSIMTGLHGMWSVGNLVGAGLGALAIRADLDPRVHFAALAVVALGLAQLSCSVLPADVPVADAAPPPPRFAIPAKAIVAIGLVGFCSSFIEGASHNWTSIYIKEITGSTAAVAALGYTAFVAAMAAARLVGDLVVRRVGPVATVRTGASLAALGALTVTLATHPAVGVIGFVLIGGGAAVTIPLAAAAGGRVGATPAQGVAGVMTITFTAGLIAPTTIGGIADATSMRVSFALVCAVAVTMAVLATALGRRRAPEVVKAA</sequence>
<feature type="transmembrane region" description="Helical" evidence="5">
    <location>
        <begin position="354"/>
        <end position="374"/>
    </location>
</feature>